<keyword evidence="5" id="KW-0677">Repeat</keyword>
<comment type="similarity">
    <text evidence="2 9">Belongs to the mitochondrial carrier (TC 2.A.29) family.</text>
</comment>
<accession>A0AAW1P7Q2</accession>
<proteinExistence type="inferred from homology"/>
<keyword evidence="12" id="KW-1185">Reference proteome</keyword>
<protein>
    <recommendedName>
        <fullName evidence="13">Mitochondrial carrier protein</fullName>
    </recommendedName>
</protein>
<evidence type="ECO:0000256" key="9">
    <source>
        <dbReference type="RuleBase" id="RU000488"/>
    </source>
</evidence>
<dbReference type="PROSITE" id="PS50920">
    <property type="entry name" value="SOLCAR"/>
    <property type="match status" value="3"/>
</dbReference>
<feature type="transmembrane region" description="Helical" evidence="10">
    <location>
        <begin position="129"/>
        <end position="148"/>
    </location>
</feature>
<dbReference type="PANTHER" id="PTHR45667">
    <property type="entry name" value="S-ADENOSYLMETHIONINE MITOCHONDRIAL CARRIER PROTEIN"/>
    <property type="match status" value="1"/>
</dbReference>
<name>A0AAW1P7Q2_9CHLO</name>
<gene>
    <name evidence="11" type="ORF">WJX72_003751</name>
</gene>
<evidence type="ECO:0000313" key="11">
    <source>
        <dbReference type="EMBL" id="KAK9804260.1"/>
    </source>
</evidence>
<evidence type="ECO:0000256" key="5">
    <source>
        <dbReference type="ARBA" id="ARBA00022737"/>
    </source>
</evidence>
<evidence type="ECO:0000256" key="6">
    <source>
        <dbReference type="ARBA" id="ARBA00022989"/>
    </source>
</evidence>
<keyword evidence="7 8" id="KW-0472">Membrane</keyword>
<dbReference type="Gene3D" id="1.50.40.10">
    <property type="entry name" value="Mitochondrial carrier domain"/>
    <property type="match status" value="2"/>
</dbReference>
<dbReference type="InterPro" id="IPR018108">
    <property type="entry name" value="MCP_transmembrane"/>
</dbReference>
<keyword evidence="6 10" id="KW-1133">Transmembrane helix</keyword>
<dbReference type="InterPro" id="IPR002067">
    <property type="entry name" value="MCP"/>
</dbReference>
<dbReference type="AlphaFoldDB" id="A0AAW1P7Q2"/>
<dbReference type="Proteomes" id="UP001489004">
    <property type="component" value="Unassembled WGS sequence"/>
</dbReference>
<feature type="transmembrane region" description="Helical" evidence="10">
    <location>
        <begin position="92"/>
        <end position="114"/>
    </location>
</feature>
<dbReference type="GO" id="GO:0016020">
    <property type="term" value="C:membrane"/>
    <property type="evidence" value="ECO:0007669"/>
    <property type="project" value="UniProtKB-SubCell"/>
</dbReference>
<evidence type="ECO:0000256" key="10">
    <source>
        <dbReference type="SAM" id="Phobius"/>
    </source>
</evidence>
<evidence type="ECO:0000256" key="8">
    <source>
        <dbReference type="PROSITE-ProRule" id="PRU00282"/>
    </source>
</evidence>
<comment type="subcellular location">
    <subcellularLocation>
        <location evidence="1">Membrane</location>
        <topology evidence="1">Multi-pass membrane protein</topology>
    </subcellularLocation>
</comment>
<organism evidence="11 12">
    <name type="scientific">[Myrmecia] bisecta</name>
    <dbReference type="NCBI Taxonomy" id="41462"/>
    <lineage>
        <taxon>Eukaryota</taxon>
        <taxon>Viridiplantae</taxon>
        <taxon>Chlorophyta</taxon>
        <taxon>core chlorophytes</taxon>
        <taxon>Trebouxiophyceae</taxon>
        <taxon>Trebouxiales</taxon>
        <taxon>Trebouxiaceae</taxon>
        <taxon>Myrmecia</taxon>
    </lineage>
</organism>
<dbReference type="EMBL" id="JALJOR010000018">
    <property type="protein sequence ID" value="KAK9804260.1"/>
    <property type="molecule type" value="Genomic_DNA"/>
</dbReference>
<evidence type="ECO:0000256" key="3">
    <source>
        <dbReference type="ARBA" id="ARBA00022448"/>
    </source>
</evidence>
<reference evidence="11 12" key="1">
    <citation type="journal article" date="2024" name="Nat. Commun.">
        <title>Phylogenomics reveals the evolutionary origins of lichenization in chlorophyte algae.</title>
        <authorList>
            <person name="Puginier C."/>
            <person name="Libourel C."/>
            <person name="Otte J."/>
            <person name="Skaloud P."/>
            <person name="Haon M."/>
            <person name="Grisel S."/>
            <person name="Petersen M."/>
            <person name="Berrin J.G."/>
            <person name="Delaux P.M."/>
            <person name="Dal Grande F."/>
            <person name="Keller J."/>
        </authorList>
    </citation>
    <scope>NUCLEOTIDE SEQUENCE [LARGE SCALE GENOMIC DNA]</scope>
    <source>
        <strain evidence="11 12">SAG 2043</strain>
    </source>
</reference>
<evidence type="ECO:0000256" key="1">
    <source>
        <dbReference type="ARBA" id="ARBA00004141"/>
    </source>
</evidence>
<dbReference type="GO" id="GO:0055085">
    <property type="term" value="P:transmembrane transport"/>
    <property type="evidence" value="ECO:0007669"/>
    <property type="project" value="InterPro"/>
</dbReference>
<feature type="repeat" description="Solcar" evidence="8">
    <location>
        <begin position="18"/>
        <end position="120"/>
    </location>
</feature>
<evidence type="ECO:0000313" key="12">
    <source>
        <dbReference type="Proteomes" id="UP001489004"/>
    </source>
</evidence>
<dbReference type="Pfam" id="PF00153">
    <property type="entry name" value="Mito_carr"/>
    <property type="match status" value="3"/>
</dbReference>
<dbReference type="InterPro" id="IPR023395">
    <property type="entry name" value="MCP_dom_sf"/>
</dbReference>
<dbReference type="PRINTS" id="PR00926">
    <property type="entry name" value="MITOCARRIER"/>
</dbReference>
<evidence type="ECO:0000256" key="4">
    <source>
        <dbReference type="ARBA" id="ARBA00022692"/>
    </source>
</evidence>
<evidence type="ECO:0008006" key="13">
    <source>
        <dbReference type="Google" id="ProtNLM"/>
    </source>
</evidence>
<keyword evidence="4 8" id="KW-0812">Transmembrane</keyword>
<comment type="caution">
    <text evidence="11">The sequence shown here is derived from an EMBL/GenBank/DDBJ whole genome shotgun (WGS) entry which is preliminary data.</text>
</comment>
<dbReference type="SUPFAM" id="SSF103506">
    <property type="entry name" value="Mitochondrial carrier"/>
    <property type="match status" value="1"/>
</dbReference>
<evidence type="ECO:0000256" key="2">
    <source>
        <dbReference type="ARBA" id="ARBA00006375"/>
    </source>
</evidence>
<evidence type="ECO:0000256" key="7">
    <source>
        <dbReference type="ARBA" id="ARBA00023136"/>
    </source>
</evidence>
<sequence>MPGLNRWFSDRDPLMLLSDTARHVCAGTAARTMAQAFIHPIDTVKTRLQVRSPAKALQKWTKKTQSKPLNLYVGNHRLVHTRNWLIKGPRDVYLGLTGAVLGTIPTACLYFSTYEWCKTRLERQKHSQAFVHLASASAGAVVSALVRVPTDTLKHRVQAYMHGNIFQAARSIVASEGIGGLYHGFLPTLLRDVPELAIQFTLYERLRMVVERKRDVKKLRTWEHLLLGGISGACAASATMPLDLVKTTLQCGSQQTIVQAFQQTIADHGVAGLFAGMGPRVTQTAIMSAVFFTLFEWWKLRLKPDREPEDLLLTPKIWRKRRDHVWKRQFVYQ</sequence>
<keyword evidence="3 9" id="KW-0813">Transport</keyword>
<feature type="repeat" description="Solcar" evidence="8">
    <location>
        <begin position="223"/>
        <end position="301"/>
    </location>
</feature>
<feature type="repeat" description="Solcar" evidence="8">
    <location>
        <begin position="127"/>
        <end position="209"/>
    </location>
</feature>